<dbReference type="InterPro" id="IPR019786">
    <property type="entry name" value="Zinc_finger_PHD-type_CS"/>
</dbReference>
<dbReference type="GO" id="GO:0008270">
    <property type="term" value="F:zinc ion binding"/>
    <property type="evidence" value="ECO:0007669"/>
    <property type="project" value="UniProtKB-KW"/>
</dbReference>
<feature type="binding site" evidence="8">
    <location>
        <position position="805"/>
    </location>
    <ligand>
        <name>Zn(2+)</name>
        <dbReference type="ChEBI" id="CHEBI:29105"/>
        <label>2</label>
    </ligand>
</feature>
<dbReference type="PROSITE" id="PS50016">
    <property type="entry name" value="ZF_PHD_2"/>
    <property type="match status" value="1"/>
</dbReference>
<feature type="domain" description="PHD-type" evidence="11">
    <location>
        <begin position="759"/>
        <end position="808"/>
    </location>
</feature>
<feature type="region of interest" description="Disordered" evidence="10">
    <location>
        <begin position="492"/>
        <end position="571"/>
    </location>
</feature>
<dbReference type="SUPFAM" id="SSF57903">
    <property type="entry name" value="FYVE/PHD zinc finger"/>
    <property type="match status" value="1"/>
</dbReference>
<proteinExistence type="inferred from homology"/>
<dbReference type="InterPro" id="IPR028651">
    <property type="entry name" value="ING_fam"/>
</dbReference>
<feature type="compositionally biased region" description="Polar residues" evidence="10">
    <location>
        <begin position="44"/>
        <end position="54"/>
    </location>
</feature>
<feature type="binding site" evidence="8">
    <location>
        <position position="789"/>
    </location>
    <ligand>
        <name>Zn(2+)</name>
        <dbReference type="ChEBI" id="CHEBI:29105"/>
        <label>1</label>
    </ligand>
</feature>
<evidence type="ECO:0000259" key="11">
    <source>
        <dbReference type="PROSITE" id="PS50016"/>
    </source>
</evidence>
<feature type="compositionally biased region" description="Basic and acidic residues" evidence="10">
    <location>
        <begin position="608"/>
        <end position="618"/>
    </location>
</feature>
<keyword evidence="5 8" id="KW-0862">Zinc</keyword>
<feature type="site" description="Histone H3K4me3 binding" evidence="7">
    <location>
        <position position="761"/>
    </location>
</feature>
<dbReference type="InterPro" id="IPR013083">
    <property type="entry name" value="Znf_RING/FYVE/PHD"/>
</dbReference>
<dbReference type="GO" id="GO:0005634">
    <property type="term" value="C:nucleus"/>
    <property type="evidence" value="ECO:0007669"/>
    <property type="project" value="UniProtKB-SubCell"/>
</dbReference>
<comment type="caution">
    <text evidence="12">The sequence shown here is derived from an EMBL/GenBank/DDBJ whole genome shotgun (WGS) entry which is preliminary data.</text>
</comment>
<feature type="region of interest" description="Disordered" evidence="10">
    <location>
        <begin position="1"/>
        <end position="93"/>
    </location>
</feature>
<accession>A0A448WFL6</accession>
<keyword evidence="4 9" id="KW-0863">Zinc-finger</keyword>
<feature type="region of interest" description="Disordered" evidence="10">
    <location>
        <begin position="105"/>
        <end position="155"/>
    </location>
</feature>
<evidence type="ECO:0000313" key="12">
    <source>
        <dbReference type="EMBL" id="VEL10502.1"/>
    </source>
</evidence>
<evidence type="ECO:0000256" key="1">
    <source>
        <dbReference type="ARBA" id="ARBA00004123"/>
    </source>
</evidence>
<feature type="binding site" evidence="8">
    <location>
        <position position="775"/>
    </location>
    <ligand>
        <name>Zn(2+)</name>
        <dbReference type="ChEBI" id="CHEBI:29105"/>
        <label>2</label>
    </ligand>
</feature>
<dbReference type="InterPro" id="IPR011011">
    <property type="entry name" value="Znf_FYVE_PHD"/>
</dbReference>
<feature type="compositionally biased region" description="Basic and acidic residues" evidence="10">
    <location>
        <begin position="214"/>
        <end position="225"/>
    </location>
</feature>
<gene>
    <name evidence="12" type="ORF">PXEA_LOCUS3942</name>
</gene>
<feature type="compositionally biased region" description="Basic and acidic residues" evidence="10">
    <location>
        <begin position="249"/>
        <end position="267"/>
    </location>
</feature>
<keyword evidence="3 8" id="KW-0479">Metal-binding</keyword>
<feature type="site" description="Histone H3K4me3 binding" evidence="7">
    <location>
        <position position="772"/>
    </location>
</feature>
<feature type="region of interest" description="Disordered" evidence="10">
    <location>
        <begin position="295"/>
        <end position="479"/>
    </location>
</feature>
<feature type="site" description="Histone H3K4me3 binding" evidence="7">
    <location>
        <position position="776"/>
    </location>
</feature>
<evidence type="ECO:0000256" key="4">
    <source>
        <dbReference type="ARBA" id="ARBA00022771"/>
    </source>
</evidence>
<dbReference type="OrthoDB" id="5411773at2759"/>
<evidence type="ECO:0000313" key="13">
    <source>
        <dbReference type="Proteomes" id="UP000784294"/>
    </source>
</evidence>
<feature type="compositionally biased region" description="Basic residues" evidence="10">
    <location>
        <begin position="416"/>
        <end position="431"/>
    </location>
</feature>
<feature type="binding site" evidence="8">
    <location>
        <position position="762"/>
    </location>
    <ligand>
        <name>Zn(2+)</name>
        <dbReference type="ChEBI" id="CHEBI:29105"/>
        <label>1</label>
    </ligand>
</feature>
<evidence type="ECO:0000256" key="7">
    <source>
        <dbReference type="PIRSR" id="PIRSR628651-50"/>
    </source>
</evidence>
<dbReference type="PANTHER" id="PTHR10333">
    <property type="entry name" value="INHIBITOR OF GROWTH PROTEIN"/>
    <property type="match status" value="1"/>
</dbReference>
<dbReference type="Proteomes" id="UP000784294">
    <property type="component" value="Unassembled WGS sequence"/>
</dbReference>
<feature type="compositionally biased region" description="Basic and acidic residues" evidence="10">
    <location>
        <begin position="354"/>
        <end position="370"/>
    </location>
</feature>
<evidence type="ECO:0000256" key="3">
    <source>
        <dbReference type="ARBA" id="ARBA00022723"/>
    </source>
</evidence>
<feature type="binding site" evidence="8">
    <location>
        <position position="786"/>
    </location>
    <ligand>
        <name>Zn(2+)</name>
        <dbReference type="ChEBI" id="CHEBI:29105"/>
        <label>1</label>
    </ligand>
</feature>
<feature type="compositionally biased region" description="Basic and acidic residues" evidence="10">
    <location>
        <begin position="627"/>
        <end position="636"/>
    </location>
</feature>
<feature type="binding site" evidence="8">
    <location>
        <position position="780"/>
    </location>
    <ligand>
        <name>Zn(2+)</name>
        <dbReference type="ChEBI" id="CHEBI:29105"/>
        <label>2</label>
    </ligand>
</feature>
<feature type="compositionally biased region" description="Low complexity" evidence="10">
    <location>
        <begin position="458"/>
        <end position="472"/>
    </location>
</feature>
<evidence type="ECO:0000256" key="10">
    <source>
        <dbReference type="SAM" id="MobiDB-lite"/>
    </source>
</evidence>
<comment type="similarity">
    <text evidence="2">Belongs to the ING family.</text>
</comment>
<protein>
    <recommendedName>
        <fullName evidence="11">PHD-type domain-containing protein</fullName>
    </recommendedName>
</protein>
<feature type="binding site" evidence="8">
    <location>
        <position position="764"/>
    </location>
    <ligand>
        <name>Zn(2+)</name>
        <dbReference type="ChEBI" id="CHEBI:29105"/>
        <label>1</label>
    </ligand>
</feature>
<feature type="region of interest" description="Disordered" evidence="10">
    <location>
        <begin position="662"/>
        <end position="755"/>
    </location>
</feature>
<evidence type="ECO:0000256" key="9">
    <source>
        <dbReference type="PROSITE-ProRule" id="PRU00146"/>
    </source>
</evidence>
<keyword evidence="6" id="KW-0539">Nucleus</keyword>
<feature type="site" description="Histone H3K4me3 binding" evidence="7">
    <location>
        <position position="784"/>
    </location>
</feature>
<dbReference type="SMART" id="SM00249">
    <property type="entry name" value="PHD"/>
    <property type="match status" value="1"/>
</dbReference>
<feature type="region of interest" description="Disordered" evidence="10">
    <location>
        <begin position="190"/>
        <end position="267"/>
    </location>
</feature>
<dbReference type="Gene3D" id="3.30.40.10">
    <property type="entry name" value="Zinc/RING finger domain, C3HC4 (zinc finger)"/>
    <property type="match status" value="1"/>
</dbReference>
<reference evidence="12" key="1">
    <citation type="submission" date="2018-11" db="EMBL/GenBank/DDBJ databases">
        <authorList>
            <consortium name="Pathogen Informatics"/>
        </authorList>
    </citation>
    <scope>NUCLEOTIDE SEQUENCE</scope>
</reference>
<feature type="compositionally biased region" description="Basic and acidic residues" evidence="10">
    <location>
        <begin position="405"/>
        <end position="415"/>
    </location>
</feature>
<keyword evidence="13" id="KW-1185">Reference proteome</keyword>
<feature type="compositionally biased region" description="Low complexity" evidence="10">
    <location>
        <begin position="717"/>
        <end position="729"/>
    </location>
</feature>
<comment type="subcellular location">
    <subcellularLocation>
        <location evidence="1">Nucleus</location>
    </subcellularLocation>
</comment>
<evidence type="ECO:0000256" key="8">
    <source>
        <dbReference type="PIRSR" id="PIRSR628651-51"/>
    </source>
</evidence>
<name>A0A448WFL6_9PLAT</name>
<dbReference type="EMBL" id="CAAALY010009216">
    <property type="protein sequence ID" value="VEL10502.1"/>
    <property type="molecule type" value="Genomic_DNA"/>
</dbReference>
<dbReference type="InterPro" id="IPR001965">
    <property type="entry name" value="Znf_PHD"/>
</dbReference>
<organism evidence="12 13">
    <name type="scientific">Protopolystoma xenopodis</name>
    <dbReference type="NCBI Taxonomy" id="117903"/>
    <lineage>
        <taxon>Eukaryota</taxon>
        <taxon>Metazoa</taxon>
        <taxon>Spiralia</taxon>
        <taxon>Lophotrochozoa</taxon>
        <taxon>Platyhelminthes</taxon>
        <taxon>Monogenea</taxon>
        <taxon>Polyopisthocotylea</taxon>
        <taxon>Polystomatidea</taxon>
        <taxon>Polystomatidae</taxon>
        <taxon>Protopolystoma</taxon>
    </lineage>
</organism>
<dbReference type="InterPro" id="IPR019787">
    <property type="entry name" value="Znf_PHD-finger"/>
</dbReference>
<dbReference type="PROSITE" id="PS01359">
    <property type="entry name" value="ZF_PHD_1"/>
    <property type="match status" value="1"/>
</dbReference>
<feature type="compositionally biased region" description="Low complexity" evidence="10">
    <location>
        <begin position="507"/>
        <end position="520"/>
    </location>
</feature>
<sequence>MARAQLNLEPGNQAKKTSKPFNPSEMETGIPSLRPYNPPDLSRQCGTINSTPISTDDGLTHFSYGPEQHRDSSPLISSRLRGNFESSSAKSRLRLRDTRALALASQDSRKWVPQTASGKQRRRKGPCPLNSERNRSRSPSMSTRGTGSPAFKGNRCLSYSMRQAEGRVVGRQANPSDSLLIRTGTCLPRHSRTDLQQRGRGLPVSISTTSLLVRNEEQTRGKQDDDHADDLEGDEKNKEEAPEVISRGRSGELRQLRRGVSDSRSRRTYTEKLLAKSASARSRSRLHMAMRQVGLANAKRQAEKQVRQSTVRHFKSNSDDGGVVDEYDQNSEIKHNLSRPRKRLDSNVEQNDDSNGKMEFEEEKKSEPDGNYRNGVDSNNFQQDDFSDLDAKNNEGEDAAENALDDEKVDRVTREYRHRSGTPRGISKHGRFSPTYRSQSRGHRPSSIASGKIEHRSSILSSRSRSHSMSQSDQPEYKSDLRVEELESHHPRRVLCVSGRGAKGRRSLSSSKTSRSLGSRQYLPASSPLHRASPTRLCETGSLRRQRRSGLLDRHRPHRHAHSQGSDQSHVFLRNNGTDIIPCTESTGVVCSGTGRRGMRRHAYLTSRSDRKGDRRDEGEEGEDDAEGKGNFEARKGCGTPRLQTAGRLFVERDSRRMDVFGSSVSEDEIEGDRGGEEENMIGNEKTMQICSHPGSEAPRRFACSPGGPHRGRRRGAASSSGAQVLSNSAGGGLGARRSRSRESTPESSNSNGDSADERLYCICRKVSFGDMIACDNPRCKVEWFHFSCVDVRAQPKGKWFCPQCRGETPRVKRPDA</sequence>
<dbReference type="AlphaFoldDB" id="A0A448WFL6"/>
<feature type="compositionally biased region" description="Polar residues" evidence="10">
    <location>
        <begin position="137"/>
        <end position="146"/>
    </location>
</feature>
<feature type="region of interest" description="Disordered" evidence="10">
    <location>
        <begin position="601"/>
        <end position="640"/>
    </location>
</feature>
<evidence type="ECO:0000256" key="6">
    <source>
        <dbReference type="ARBA" id="ARBA00023242"/>
    </source>
</evidence>
<evidence type="ECO:0000256" key="2">
    <source>
        <dbReference type="ARBA" id="ARBA00010210"/>
    </source>
</evidence>
<evidence type="ECO:0000256" key="5">
    <source>
        <dbReference type="ARBA" id="ARBA00022833"/>
    </source>
</evidence>
<feature type="binding site" evidence="8">
    <location>
        <position position="802"/>
    </location>
    <ligand>
        <name>Zn(2+)</name>
        <dbReference type="ChEBI" id="CHEBI:29105"/>
        <label>2</label>
    </ligand>
</feature>
<dbReference type="CDD" id="cd15505">
    <property type="entry name" value="PHD_ING"/>
    <property type="match status" value="1"/>
</dbReference>